<evidence type="ECO:0000256" key="1">
    <source>
        <dbReference type="ARBA" id="ARBA00004817"/>
    </source>
</evidence>
<keyword evidence="4 5" id="KW-0413">Isomerase</keyword>
<dbReference type="GeneID" id="75140540"/>
<comment type="pathway">
    <text evidence="1 5">Metabolic intermediate biosynthesis; prephenate biosynthesis; prephenate from chorismate: step 1/1.</text>
</comment>
<name>A0ABY5UIF5_9GAMM</name>
<feature type="signal peptide" evidence="6">
    <location>
        <begin position="1"/>
        <end position="21"/>
    </location>
</feature>
<dbReference type="InterPro" id="IPR036979">
    <property type="entry name" value="CM_dom_sf"/>
</dbReference>
<dbReference type="Gene3D" id="1.20.59.10">
    <property type="entry name" value="Chorismate mutase"/>
    <property type="match status" value="1"/>
</dbReference>
<sequence>MHPFIRFIAVSCFFISATAQAQNCGQTAQLLNERLSYMKDVAGYKAANHLPIEDLIQEDKVMDKSLAEAESLGLSGASIKPFMVAQINAAKAIQYRYRADWLSQPETHWQPKPLDEVRTHISELSSTILRQIAQELKSCQPAEMGDKALFIKTIRQHNLKEADVEIIFTTFNQIKLK</sequence>
<evidence type="ECO:0000313" key="9">
    <source>
        <dbReference type="Proteomes" id="UP001057860"/>
    </source>
</evidence>
<dbReference type="GO" id="GO:0004106">
    <property type="term" value="F:chorismate mutase activity"/>
    <property type="evidence" value="ECO:0007669"/>
    <property type="project" value="UniProtKB-EC"/>
</dbReference>
<organism evidence="8 9">
    <name type="scientific">Yersinia alsatica</name>
    <dbReference type="NCBI Taxonomy" id="2890317"/>
    <lineage>
        <taxon>Bacteria</taxon>
        <taxon>Pseudomonadati</taxon>
        <taxon>Pseudomonadota</taxon>
        <taxon>Gammaproteobacteria</taxon>
        <taxon>Enterobacterales</taxon>
        <taxon>Yersiniaceae</taxon>
        <taxon>Yersinia</taxon>
    </lineage>
</organism>
<evidence type="ECO:0000256" key="4">
    <source>
        <dbReference type="ARBA" id="ARBA00023235"/>
    </source>
</evidence>
<dbReference type="InterPro" id="IPR036263">
    <property type="entry name" value="Chorismate_II_sf"/>
</dbReference>
<dbReference type="PANTHER" id="PTHR38041:SF2">
    <property type="entry name" value="SECRETED CHORISMATE MUTASE"/>
    <property type="match status" value="1"/>
</dbReference>
<comment type="catalytic activity">
    <reaction evidence="5">
        <text>chorismate = prephenate</text>
        <dbReference type="Rhea" id="RHEA:13897"/>
        <dbReference type="ChEBI" id="CHEBI:29748"/>
        <dbReference type="ChEBI" id="CHEBI:29934"/>
        <dbReference type="EC" id="5.4.99.5"/>
    </reaction>
</comment>
<gene>
    <name evidence="8" type="ORF">N0H69_11035</name>
</gene>
<reference evidence="8" key="1">
    <citation type="submission" date="2022-08" db="EMBL/GenBank/DDBJ databases">
        <authorList>
            <person name="Bogun A."/>
            <person name="Kislichkina A."/>
            <person name="Solomentsev V."/>
            <person name="Skryabin Y."/>
            <person name="Sizova A."/>
            <person name="Platonov M."/>
            <person name="Dentovskaya S."/>
        </authorList>
    </citation>
    <scope>NUCLEOTIDE SEQUENCE</scope>
    <source>
        <strain evidence="8">SCPM-O-B-7604</strain>
    </source>
</reference>
<dbReference type="RefSeq" id="WP_050120961.1">
    <property type="nucleotide sequence ID" value="NZ_CABHWW010000026.1"/>
</dbReference>
<dbReference type="Proteomes" id="UP001057860">
    <property type="component" value="Chromosome"/>
</dbReference>
<dbReference type="EC" id="5.4.99.5" evidence="2 5"/>
<keyword evidence="9" id="KW-1185">Reference proteome</keyword>
<evidence type="ECO:0000313" key="8">
    <source>
        <dbReference type="EMBL" id="UWM43276.1"/>
    </source>
</evidence>
<dbReference type="EMBL" id="CP104006">
    <property type="protein sequence ID" value="UWM43276.1"/>
    <property type="molecule type" value="Genomic_DNA"/>
</dbReference>
<dbReference type="InterPro" id="IPR008240">
    <property type="entry name" value="Chorismate_mutase_periplasmic"/>
</dbReference>
<dbReference type="PIRSF" id="PIRSF026640">
    <property type="entry name" value="Peripl_chor_mut"/>
    <property type="match status" value="1"/>
</dbReference>
<dbReference type="InterPro" id="IPR051331">
    <property type="entry name" value="Chorismate_mutase-related"/>
</dbReference>
<keyword evidence="3 6" id="KW-0732">Signal</keyword>
<feature type="domain" description="Chorismate mutase" evidence="7">
    <location>
        <begin position="1"/>
        <end position="98"/>
    </location>
</feature>
<dbReference type="PANTHER" id="PTHR38041">
    <property type="entry name" value="CHORISMATE MUTASE"/>
    <property type="match status" value="1"/>
</dbReference>
<dbReference type="PROSITE" id="PS51168">
    <property type="entry name" value="CHORISMATE_MUT_2"/>
    <property type="match status" value="1"/>
</dbReference>
<evidence type="ECO:0000259" key="7">
    <source>
        <dbReference type="PROSITE" id="PS51168"/>
    </source>
</evidence>
<dbReference type="SMART" id="SM00830">
    <property type="entry name" value="CM_2"/>
    <property type="match status" value="1"/>
</dbReference>
<dbReference type="NCBIfam" id="TIGR01806">
    <property type="entry name" value="CM_mono2"/>
    <property type="match status" value="1"/>
</dbReference>
<feature type="chain" id="PRO_5046525852" description="Chorismate mutase" evidence="6">
    <location>
        <begin position="22"/>
        <end position="177"/>
    </location>
</feature>
<dbReference type="Pfam" id="PF01817">
    <property type="entry name" value="CM_2"/>
    <property type="match status" value="1"/>
</dbReference>
<evidence type="ECO:0000256" key="3">
    <source>
        <dbReference type="ARBA" id="ARBA00022729"/>
    </source>
</evidence>
<comment type="function">
    <text evidence="5">Catalyzes the Claisen rearrangement of chorismate to prephenate.</text>
</comment>
<dbReference type="InterPro" id="IPR002701">
    <property type="entry name" value="CM_II_prokaryot"/>
</dbReference>
<proteinExistence type="predicted"/>
<evidence type="ECO:0000256" key="5">
    <source>
        <dbReference type="PIRNR" id="PIRNR026640"/>
    </source>
</evidence>
<dbReference type="SUPFAM" id="SSF48600">
    <property type="entry name" value="Chorismate mutase II"/>
    <property type="match status" value="1"/>
</dbReference>
<dbReference type="NCBIfam" id="NF005965">
    <property type="entry name" value="PRK08055.1"/>
    <property type="match status" value="1"/>
</dbReference>
<protein>
    <recommendedName>
        <fullName evidence="2 5">Chorismate mutase</fullName>
        <ecNumber evidence="2 5">5.4.99.5</ecNumber>
    </recommendedName>
</protein>
<evidence type="ECO:0000256" key="2">
    <source>
        <dbReference type="ARBA" id="ARBA00012404"/>
    </source>
</evidence>
<evidence type="ECO:0000256" key="6">
    <source>
        <dbReference type="SAM" id="SignalP"/>
    </source>
</evidence>
<accession>A0ABY5UIF5</accession>